<reference evidence="1" key="2">
    <citation type="journal article" date="2019" name="Genome Biol. Evol.">
        <title>Day and night: Metabolic profiles and evolutionary relationships of six axenic non-marine cyanobacteria.</title>
        <authorList>
            <person name="Will S.E."/>
            <person name="Henke P."/>
            <person name="Boedeker C."/>
            <person name="Huang S."/>
            <person name="Brinkmann H."/>
            <person name="Rohde M."/>
            <person name="Jarek M."/>
            <person name="Friedl T."/>
            <person name="Seufert S."/>
            <person name="Schumacher M."/>
            <person name="Overmann J."/>
            <person name="Neumann-Schaal M."/>
            <person name="Petersen J."/>
        </authorList>
    </citation>
    <scope>NUCLEOTIDE SEQUENCE [LARGE SCALE GENOMIC DNA]</scope>
    <source>
        <strain evidence="1">PCC 7102</strain>
    </source>
</reference>
<evidence type="ECO:0000313" key="2">
    <source>
        <dbReference type="Proteomes" id="UP000271624"/>
    </source>
</evidence>
<name>A0A433VFH0_9CYAN</name>
<sequence length="65" mass="7633">MAKIKFVIKLFILFPAAYLLVKSKKNYVFFATDIIVRKNTTVRQYQNSYRYDTVNKCNAVNYTVG</sequence>
<dbReference type="EMBL" id="RSCL01000010">
    <property type="protein sequence ID" value="RUT04851.1"/>
    <property type="molecule type" value="Genomic_DNA"/>
</dbReference>
<dbReference type="Proteomes" id="UP000271624">
    <property type="component" value="Unassembled WGS sequence"/>
</dbReference>
<accession>A0A433VFH0</accession>
<evidence type="ECO:0000313" key="1">
    <source>
        <dbReference type="EMBL" id="RUT04851.1"/>
    </source>
</evidence>
<comment type="caution">
    <text evidence="1">The sequence shown here is derived from an EMBL/GenBank/DDBJ whole genome shotgun (WGS) entry which is preliminary data.</text>
</comment>
<dbReference type="AlphaFoldDB" id="A0A433VFH0"/>
<gene>
    <name evidence="1" type="ORF">DSM106972_044210</name>
</gene>
<protein>
    <submittedName>
        <fullName evidence="1">Uncharacterized protein</fullName>
    </submittedName>
</protein>
<reference evidence="1" key="1">
    <citation type="submission" date="2018-12" db="EMBL/GenBank/DDBJ databases">
        <authorList>
            <person name="Will S."/>
            <person name="Neumann-Schaal M."/>
            <person name="Henke P."/>
        </authorList>
    </citation>
    <scope>NUCLEOTIDE SEQUENCE</scope>
    <source>
        <strain evidence="1">PCC 7102</strain>
    </source>
</reference>
<organism evidence="1 2">
    <name type="scientific">Dulcicalothrix desertica PCC 7102</name>
    <dbReference type="NCBI Taxonomy" id="232991"/>
    <lineage>
        <taxon>Bacteria</taxon>
        <taxon>Bacillati</taxon>
        <taxon>Cyanobacteriota</taxon>
        <taxon>Cyanophyceae</taxon>
        <taxon>Nostocales</taxon>
        <taxon>Calotrichaceae</taxon>
        <taxon>Dulcicalothrix</taxon>
    </lineage>
</organism>
<keyword evidence="2" id="KW-1185">Reference proteome</keyword>
<proteinExistence type="predicted"/>